<keyword evidence="4" id="KW-1185">Reference proteome</keyword>
<sequence length="466" mass="51312">MKRTHKIFIFLLMLLLYCETSALAANRPITLTQLRSSTSAENTRIVFQFDKLPAYDIAVQNDGQQIIVDFSGVNAAAVNKNINIDKDTISDFKLENTQAGCRATINLVQKLPYVVNVLQNPDRVFIDIKKYYQYMQTSKVDDGIEYTTYYQNNEAGKLRAYILDIDPNKYNFVPVLGGGRQLGKNTVLNMNNYYGAVATVNASYFGKSKEVYGLTKIDGIIASTTYLPRTAFGIDNSGKPMIDTVNYEGSIHTKLGDFPLNGVNCDREANTIIEYNSFYGSSTQTNEYGIEYVVENNKIVAINTNDTRLKENQTVISAHGTMKDALQDLKVGDEMIINDNVGSDRWNKALQIIGVGPRLIKDGQTDITSTEEQIGPDVYGGQSPRTALGIKKDGHILLVVADGRQDDSDGLTLKQLSGLLLEMGAQDAINFDGGGSSEMVLDDKIVNSPSDGRQRPVGVGLSVLKK</sequence>
<organism evidence="3 4">
    <name type="scientific">Pectinatus brassicae</name>
    <dbReference type="NCBI Taxonomy" id="862415"/>
    <lineage>
        <taxon>Bacteria</taxon>
        <taxon>Bacillati</taxon>
        <taxon>Bacillota</taxon>
        <taxon>Negativicutes</taxon>
        <taxon>Selenomonadales</taxon>
        <taxon>Selenomonadaceae</taxon>
        <taxon>Pectinatus</taxon>
    </lineage>
</organism>
<evidence type="ECO:0000256" key="1">
    <source>
        <dbReference type="SAM" id="SignalP"/>
    </source>
</evidence>
<feature type="chain" id="PRO_5032353173" evidence="1">
    <location>
        <begin position="25"/>
        <end position="466"/>
    </location>
</feature>
<keyword evidence="1" id="KW-0732">Signal</keyword>
<feature type="signal peptide" evidence="1">
    <location>
        <begin position="1"/>
        <end position="24"/>
    </location>
</feature>
<evidence type="ECO:0000259" key="2">
    <source>
        <dbReference type="Pfam" id="PF09992"/>
    </source>
</evidence>
<name>A0A840UF68_9FIRM</name>
<dbReference type="PANTHER" id="PTHR40446">
    <property type="entry name" value="N-ACETYLGLUCOSAMINE-1-PHOSPHODIESTER ALPHA-N-ACETYLGLUCOSAMINIDASE"/>
    <property type="match status" value="1"/>
</dbReference>
<dbReference type="EMBL" id="JACHFH010000016">
    <property type="protein sequence ID" value="MBB5336371.1"/>
    <property type="molecule type" value="Genomic_DNA"/>
</dbReference>
<gene>
    <name evidence="3" type="ORF">HNR32_001519</name>
</gene>
<reference evidence="3 4" key="1">
    <citation type="submission" date="2020-08" db="EMBL/GenBank/DDBJ databases">
        <title>Genomic Encyclopedia of Type Strains, Phase IV (KMG-IV): sequencing the most valuable type-strain genomes for metagenomic binning, comparative biology and taxonomic classification.</title>
        <authorList>
            <person name="Goeker M."/>
        </authorList>
    </citation>
    <scope>NUCLEOTIDE SEQUENCE [LARGE SCALE GENOMIC DNA]</scope>
    <source>
        <strain evidence="3 4">DSM 24661</strain>
    </source>
</reference>
<dbReference type="InterPro" id="IPR018711">
    <property type="entry name" value="NAGPA"/>
</dbReference>
<comment type="caution">
    <text evidence="3">The sequence shown here is derived from an EMBL/GenBank/DDBJ whole genome shotgun (WGS) entry which is preliminary data.</text>
</comment>
<accession>A0A840UF68</accession>
<dbReference type="RefSeq" id="WP_183861248.1">
    <property type="nucleotide sequence ID" value="NZ_JACHFH010000016.1"/>
</dbReference>
<dbReference type="Pfam" id="PF09992">
    <property type="entry name" value="NAGPA"/>
    <property type="match status" value="1"/>
</dbReference>
<proteinExistence type="predicted"/>
<feature type="domain" description="Phosphodiester glycosidase" evidence="2">
    <location>
        <begin position="289"/>
        <end position="463"/>
    </location>
</feature>
<dbReference type="Proteomes" id="UP000559117">
    <property type="component" value="Unassembled WGS sequence"/>
</dbReference>
<dbReference type="PANTHER" id="PTHR40446:SF2">
    <property type="entry name" value="N-ACETYLGLUCOSAMINE-1-PHOSPHODIESTER ALPHA-N-ACETYLGLUCOSAMINIDASE"/>
    <property type="match status" value="1"/>
</dbReference>
<evidence type="ECO:0000313" key="3">
    <source>
        <dbReference type="EMBL" id="MBB5336371.1"/>
    </source>
</evidence>
<evidence type="ECO:0000313" key="4">
    <source>
        <dbReference type="Proteomes" id="UP000559117"/>
    </source>
</evidence>
<dbReference type="AlphaFoldDB" id="A0A840UF68"/>
<protein>
    <submittedName>
        <fullName evidence="3">Exopolysaccharide biosynthesis protein</fullName>
    </submittedName>
</protein>